<accession>A0A1I0EMB2</accession>
<sequence>MKRNIFTSAILLSGASLVGCSDSTPECNSADAKQLVIEIAQEELQRVDLFKEFQGMTFEVESVRTQSHDEKIDLYNCAADLSLTLKDNTNTIPITYTVQKTEDGDGTFYVEVFGL</sequence>
<evidence type="ECO:0008006" key="3">
    <source>
        <dbReference type="Google" id="ProtNLM"/>
    </source>
</evidence>
<proteinExistence type="predicted"/>
<dbReference type="RefSeq" id="WP_093321574.1">
    <property type="nucleotide sequence ID" value="NZ_FOHV01000029.1"/>
</dbReference>
<dbReference type="Proteomes" id="UP000242642">
    <property type="component" value="Unassembled WGS sequence"/>
</dbReference>
<protein>
    <recommendedName>
        <fullName evidence="3">Lipoprotein</fullName>
    </recommendedName>
</protein>
<keyword evidence="2" id="KW-1185">Reference proteome</keyword>
<evidence type="ECO:0000313" key="2">
    <source>
        <dbReference type="Proteomes" id="UP000242642"/>
    </source>
</evidence>
<organism evidence="1 2">
    <name type="scientific">Thorsellia anophelis DSM 18579</name>
    <dbReference type="NCBI Taxonomy" id="1123402"/>
    <lineage>
        <taxon>Bacteria</taxon>
        <taxon>Pseudomonadati</taxon>
        <taxon>Pseudomonadota</taxon>
        <taxon>Gammaproteobacteria</taxon>
        <taxon>Enterobacterales</taxon>
        <taxon>Thorselliaceae</taxon>
        <taxon>Thorsellia</taxon>
    </lineage>
</organism>
<dbReference type="OrthoDB" id="5889552at2"/>
<reference evidence="2" key="1">
    <citation type="submission" date="2016-10" db="EMBL/GenBank/DDBJ databases">
        <authorList>
            <person name="Varghese N."/>
            <person name="Submissions S."/>
        </authorList>
    </citation>
    <scope>NUCLEOTIDE SEQUENCE [LARGE SCALE GENOMIC DNA]</scope>
    <source>
        <strain evidence="2">DSM 18579</strain>
    </source>
</reference>
<evidence type="ECO:0000313" key="1">
    <source>
        <dbReference type="EMBL" id="SET46606.1"/>
    </source>
</evidence>
<gene>
    <name evidence="1" type="ORF">SAMN02583745_02446</name>
</gene>
<dbReference type="AlphaFoldDB" id="A0A1I0EMB2"/>
<name>A0A1I0EMB2_9GAMM</name>
<dbReference type="EMBL" id="FOHV01000029">
    <property type="protein sequence ID" value="SET46606.1"/>
    <property type="molecule type" value="Genomic_DNA"/>
</dbReference>
<dbReference type="PROSITE" id="PS51257">
    <property type="entry name" value="PROKAR_LIPOPROTEIN"/>
    <property type="match status" value="1"/>
</dbReference>